<dbReference type="Gene3D" id="3.40.50.2000">
    <property type="entry name" value="Glycogen Phosphorylase B"/>
    <property type="match status" value="2"/>
</dbReference>
<gene>
    <name evidence="3" type="ORF">N802_01145</name>
</gene>
<dbReference type="EMBL" id="AVPJ01000001">
    <property type="protein sequence ID" value="KGN34713.1"/>
    <property type="molecule type" value="Genomic_DNA"/>
</dbReference>
<dbReference type="PANTHER" id="PTHR12526:SF630">
    <property type="entry name" value="GLYCOSYLTRANSFERASE"/>
    <property type="match status" value="1"/>
</dbReference>
<dbReference type="eggNOG" id="COG0438">
    <property type="taxonomic scope" value="Bacteria"/>
</dbReference>
<keyword evidence="4" id="KW-1185">Reference proteome</keyword>
<dbReference type="Pfam" id="PF00534">
    <property type="entry name" value="Glycos_transf_1"/>
    <property type="match status" value="1"/>
</dbReference>
<dbReference type="PANTHER" id="PTHR12526">
    <property type="entry name" value="GLYCOSYLTRANSFERASE"/>
    <property type="match status" value="1"/>
</dbReference>
<name>A0A0A0JC05_9MICO</name>
<accession>A0A0A0JC05</accession>
<evidence type="ECO:0000259" key="2">
    <source>
        <dbReference type="Pfam" id="PF00534"/>
    </source>
</evidence>
<evidence type="ECO:0000256" key="1">
    <source>
        <dbReference type="ARBA" id="ARBA00022679"/>
    </source>
</evidence>
<protein>
    <submittedName>
        <fullName evidence="3">Glycosyl transferase</fullName>
    </submittedName>
</protein>
<dbReference type="SUPFAM" id="SSF53756">
    <property type="entry name" value="UDP-Glycosyltransferase/glycogen phosphorylase"/>
    <property type="match status" value="1"/>
</dbReference>
<proteinExistence type="predicted"/>
<dbReference type="STRING" id="1385520.N802_01145"/>
<evidence type="ECO:0000313" key="3">
    <source>
        <dbReference type="EMBL" id="KGN34713.1"/>
    </source>
</evidence>
<sequence>MRFHALTHEVASVMGKRLWLDPGRVEVIPRGRDRSDVGSFSASRRNRVRNVLGVGDRPLVVAAARHEWQKGLDLLLRAWPGISAAHPDAVLLIGGREGQTTEHLHTLATQVGLDPATVFLGSRNDIPDLMCAADAFCVPSRWEGLGSILIEAMALGAPVVASDLPPFRELDPRGGWITYFERDNTKDLARQIAVTLARTNGQQRRATASDSFESTYRADLIAARMVEFFEAALEV</sequence>
<dbReference type="GO" id="GO:0016757">
    <property type="term" value="F:glycosyltransferase activity"/>
    <property type="evidence" value="ECO:0007669"/>
    <property type="project" value="InterPro"/>
</dbReference>
<dbReference type="AlphaFoldDB" id="A0A0A0JC05"/>
<organism evidence="3 4">
    <name type="scientific">Knoellia sinensis KCTC 19936</name>
    <dbReference type="NCBI Taxonomy" id="1385520"/>
    <lineage>
        <taxon>Bacteria</taxon>
        <taxon>Bacillati</taxon>
        <taxon>Actinomycetota</taxon>
        <taxon>Actinomycetes</taxon>
        <taxon>Micrococcales</taxon>
        <taxon>Intrasporangiaceae</taxon>
        <taxon>Knoellia</taxon>
    </lineage>
</organism>
<evidence type="ECO:0000313" key="4">
    <source>
        <dbReference type="Proteomes" id="UP000030002"/>
    </source>
</evidence>
<feature type="domain" description="Glycosyl transferase family 1" evidence="2">
    <location>
        <begin position="50"/>
        <end position="197"/>
    </location>
</feature>
<dbReference type="Proteomes" id="UP000030002">
    <property type="component" value="Unassembled WGS sequence"/>
</dbReference>
<dbReference type="InterPro" id="IPR001296">
    <property type="entry name" value="Glyco_trans_1"/>
</dbReference>
<dbReference type="CDD" id="cd03801">
    <property type="entry name" value="GT4_PimA-like"/>
    <property type="match status" value="1"/>
</dbReference>
<keyword evidence="1 3" id="KW-0808">Transferase</keyword>
<reference evidence="3 4" key="1">
    <citation type="submission" date="2013-08" db="EMBL/GenBank/DDBJ databases">
        <title>The genome sequence of Knoellia sinensis.</title>
        <authorList>
            <person name="Zhu W."/>
            <person name="Wang G."/>
        </authorList>
    </citation>
    <scope>NUCLEOTIDE SEQUENCE [LARGE SCALE GENOMIC DNA]</scope>
    <source>
        <strain evidence="3 4">KCTC 19936</strain>
    </source>
</reference>
<comment type="caution">
    <text evidence="3">The sequence shown here is derived from an EMBL/GenBank/DDBJ whole genome shotgun (WGS) entry which is preliminary data.</text>
</comment>